<evidence type="ECO:0000256" key="1">
    <source>
        <dbReference type="ARBA" id="ARBA00009375"/>
    </source>
</evidence>
<comment type="caution">
    <text evidence="4">Lacks conserved residue(s) required for the propagation of feature annotation.</text>
</comment>
<dbReference type="Gene3D" id="3.30.70.660">
    <property type="entry name" value="Pseudouridine synthase I, catalytic domain, C-terminal subdomain"/>
    <property type="match status" value="1"/>
</dbReference>
<dbReference type="CDD" id="cd02570">
    <property type="entry name" value="PseudoU_synth_EcTruA"/>
    <property type="match status" value="1"/>
</dbReference>
<comment type="catalytic activity">
    <reaction evidence="4 7">
        <text>uridine(38/39/40) in tRNA = pseudouridine(38/39/40) in tRNA</text>
        <dbReference type="Rhea" id="RHEA:22376"/>
        <dbReference type="Rhea" id="RHEA-COMP:10085"/>
        <dbReference type="Rhea" id="RHEA-COMP:10087"/>
        <dbReference type="ChEBI" id="CHEBI:65314"/>
        <dbReference type="ChEBI" id="CHEBI:65315"/>
        <dbReference type="EC" id="5.4.99.12"/>
    </reaction>
</comment>
<name>A0A8D4UUZ8_9FIRM</name>
<evidence type="ECO:0000259" key="8">
    <source>
        <dbReference type="Pfam" id="PF01416"/>
    </source>
</evidence>
<dbReference type="InterPro" id="IPR001406">
    <property type="entry name" value="PsdUridine_synth_TruA"/>
</dbReference>
<protein>
    <recommendedName>
        <fullName evidence="4">tRNA pseudouridine synthase A</fullName>
        <ecNumber evidence="4">5.4.99.12</ecNumber>
    </recommendedName>
    <alternativeName>
        <fullName evidence="4">tRNA pseudouridine(38-40) synthase</fullName>
    </alternativeName>
    <alternativeName>
        <fullName evidence="4">tRNA pseudouridylate synthase I</fullName>
    </alternativeName>
    <alternativeName>
        <fullName evidence="4">tRNA-uridine isomerase I</fullName>
    </alternativeName>
</protein>
<dbReference type="InterPro" id="IPR020094">
    <property type="entry name" value="TruA/RsuA/RluB/E/F_N"/>
</dbReference>
<dbReference type="AlphaFoldDB" id="A0A8D4UUZ8"/>
<proteinExistence type="inferred from homology"/>
<dbReference type="PANTHER" id="PTHR11142">
    <property type="entry name" value="PSEUDOURIDYLATE SYNTHASE"/>
    <property type="match status" value="1"/>
</dbReference>
<dbReference type="EMBL" id="AP019697">
    <property type="protein sequence ID" value="BBK25489.1"/>
    <property type="molecule type" value="Genomic_DNA"/>
</dbReference>
<keyword evidence="3 4" id="KW-0413">Isomerase</keyword>
<evidence type="ECO:0000256" key="6">
    <source>
        <dbReference type="PIRSR" id="PIRSR001430-2"/>
    </source>
</evidence>
<keyword evidence="10" id="KW-1185">Reference proteome</keyword>
<evidence type="ECO:0000313" key="10">
    <source>
        <dbReference type="Proteomes" id="UP000320585"/>
    </source>
</evidence>
<dbReference type="Pfam" id="PF01416">
    <property type="entry name" value="PseudoU_synth_1"/>
    <property type="match status" value="2"/>
</dbReference>
<evidence type="ECO:0000256" key="5">
    <source>
        <dbReference type="PIRSR" id="PIRSR001430-1"/>
    </source>
</evidence>
<feature type="domain" description="Pseudouridine synthase I TruA alpha/beta" evidence="8">
    <location>
        <begin position="18"/>
        <end position="111"/>
    </location>
</feature>
<evidence type="ECO:0000256" key="3">
    <source>
        <dbReference type="ARBA" id="ARBA00023235"/>
    </source>
</evidence>
<sequence length="275" mass="31566">MLRAFLAGRIMRNIWITVSYEGSGYAGFQRQENRMTVQEMLENCLLELTGEKTTLYFVARTDAGVHAYGQECTFYTDSTIPGDRFIYAMNARLRGDIRVTKSCEMDEDFSVRRRNYGKTYGYLLTESREASPFLKRYIWRTGKKLDLEKMRKAARALEGRHDFTSFRGNNSVPSDPVRNIHEIRVEKDGDLVRIYVTGEGFLYHMVRNIAGCLVDAGMGLLSVKDIEEILAAKDRRKLGMTAPAEGLCLLRVYFSPITKESIEETLAMPLFPWCR</sequence>
<dbReference type="GO" id="GO:0031119">
    <property type="term" value="P:tRNA pseudouridine synthesis"/>
    <property type="evidence" value="ECO:0007669"/>
    <property type="project" value="UniProtKB-UniRule"/>
</dbReference>
<dbReference type="InterPro" id="IPR020095">
    <property type="entry name" value="PsdUridine_synth_TruA_C"/>
</dbReference>
<organism evidence="9 10">
    <name type="scientific">Dialister hominis</name>
    <dbReference type="NCBI Taxonomy" id="2582419"/>
    <lineage>
        <taxon>Bacteria</taxon>
        <taxon>Bacillati</taxon>
        <taxon>Bacillota</taxon>
        <taxon>Negativicutes</taxon>
        <taxon>Veillonellales</taxon>
        <taxon>Veillonellaceae</taxon>
        <taxon>Dialister</taxon>
    </lineage>
</organism>
<dbReference type="InterPro" id="IPR020097">
    <property type="entry name" value="PsdUridine_synth_TruA_a/b_dom"/>
</dbReference>
<evidence type="ECO:0000256" key="7">
    <source>
        <dbReference type="RuleBase" id="RU003792"/>
    </source>
</evidence>
<dbReference type="InterPro" id="IPR020103">
    <property type="entry name" value="PsdUridine_synth_cat_dom_sf"/>
</dbReference>
<evidence type="ECO:0000313" key="9">
    <source>
        <dbReference type="EMBL" id="BBK25489.1"/>
    </source>
</evidence>
<dbReference type="EC" id="5.4.99.12" evidence="4"/>
<evidence type="ECO:0000256" key="4">
    <source>
        <dbReference type="HAMAP-Rule" id="MF_00171"/>
    </source>
</evidence>
<dbReference type="KEGG" id="dho:Dia5BBH33_14240"/>
<dbReference type="GO" id="GO:0003723">
    <property type="term" value="F:RNA binding"/>
    <property type="evidence" value="ECO:0007669"/>
    <property type="project" value="InterPro"/>
</dbReference>
<feature type="binding site" evidence="4 6">
    <location>
        <position position="120"/>
    </location>
    <ligand>
        <name>substrate</name>
    </ligand>
</feature>
<dbReference type="NCBIfam" id="TIGR00071">
    <property type="entry name" value="hisT_truA"/>
    <property type="match status" value="1"/>
</dbReference>
<dbReference type="Proteomes" id="UP000320585">
    <property type="component" value="Chromosome"/>
</dbReference>
<keyword evidence="2 4" id="KW-0819">tRNA processing</keyword>
<comment type="similarity">
    <text evidence="1 4 7">Belongs to the tRNA pseudouridine synthase TruA family.</text>
</comment>
<evidence type="ECO:0000256" key="2">
    <source>
        <dbReference type="ARBA" id="ARBA00022694"/>
    </source>
</evidence>
<dbReference type="SUPFAM" id="SSF55120">
    <property type="entry name" value="Pseudouridine synthase"/>
    <property type="match status" value="1"/>
</dbReference>
<reference evidence="10" key="1">
    <citation type="submission" date="2019-05" db="EMBL/GenBank/DDBJ databases">
        <title>Complete genome sequencing of Dialister sp. strain 5BBH33.</title>
        <authorList>
            <person name="Sakamoto M."/>
            <person name="Murakami T."/>
            <person name="Mori H."/>
        </authorList>
    </citation>
    <scope>NUCLEOTIDE SEQUENCE [LARGE SCALE GENOMIC DNA]</scope>
    <source>
        <strain evidence="10">5BBH33</strain>
    </source>
</reference>
<dbReference type="GO" id="GO:0160147">
    <property type="term" value="F:tRNA pseudouridine(38-40) synthase activity"/>
    <property type="evidence" value="ECO:0007669"/>
    <property type="project" value="UniProtKB-EC"/>
</dbReference>
<accession>A0A8D4UUZ8</accession>
<comment type="function">
    <text evidence="4">Formation of pseudouridine at positions 38, 39 and 40 in the anticodon stem and loop of transfer RNAs.</text>
</comment>
<feature type="active site" description="Nucleophile" evidence="4 5">
    <location>
        <position position="62"/>
    </location>
</feature>
<dbReference type="PIRSF" id="PIRSF001430">
    <property type="entry name" value="tRNA_psdUrid_synth"/>
    <property type="match status" value="1"/>
</dbReference>
<gene>
    <name evidence="4 9" type="primary">truA</name>
    <name evidence="9" type="ORF">Dia5BBH33_14240</name>
</gene>
<dbReference type="PANTHER" id="PTHR11142:SF0">
    <property type="entry name" value="TRNA PSEUDOURIDINE SYNTHASE-LIKE 1"/>
    <property type="match status" value="1"/>
</dbReference>
<feature type="domain" description="Pseudouridine synthase I TruA alpha/beta" evidence="8">
    <location>
        <begin position="153"/>
        <end position="254"/>
    </location>
</feature>
<dbReference type="HAMAP" id="MF_00171">
    <property type="entry name" value="TruA"/>
    <property type="match status" value="1"/>
</dbReference>
<comment type="subunit">
    <text evidence="4">Homodimer.</text>
</comment>
<dbReference type="Gene3D" id="3.30.70.580">
    <property type="entry name" value="Pseudouridine synthase I, catalytic domain, N-terminal subdomain"/>
    <property type="match status" value="1"/>
</dbReference>